<accession>A0ABT8M8I2</accession>
<feature type="domain" description="PAC" evidence="8">
    <location>
        <begin position="197"/>
        <end position="259"/>
    </location>
</feature>
<reference evidence="9" key="1">
    <citation type="submission" date="2019-05" db="EMBL/GenBank/DDBJ databases">
        <title>Methanoculleus sp. FWC-SCC1, a methanogenic archaeon isolated from deep marine cold seep.</title>
        <authorList>
            <person name="Chen Y.-W."/>
            <person name="Chen S.-C."/>
            <person name="Teng N.-H."/>
            <person name="Lai M.-C."/>
        </authorList>
    </citation>
    <scope>NUCLEOTIDE SEQUENCE</scope>
    <source>
        <strain evidence="9">FWC-SCC1</strain>
    </source>
</reference>
<dbReference type="PROSITE" id="PS50109">
    <property type="entry name" value="HIS_KIN"/>
    <property type="match status" value="1"/>
</dbReference>
<dbReference type="Pfam" id="PF00989">
    <property type="entry name" value="PAS"/>
    <property type="match status" value="1"/>
</dbReference>
<dbReference type="InterPro" id="IPR052162">
    <property type="entry name" value="Sensor_kinase/Photoreceptor"/>
</dbReference>
<dbReference type="InterPro" id="IPR001610">
    <property type="entry name" value="PAC"/>
</dbReference>
<protein>
    <recommendedName>
        <fullName evidence="2">histidine kinase</fullName>
        <ecNumber evidence="2">2.7.13.3</ecNumber>
    </recommendedName>
</protein>
<evidence type="ECO:0000313" key="9">
    <source>
        <dbReference type="EMBL" id="MDN7024235.1"/>
    </source>
</evidence>
<dbReference type="InterPro" id="IPR003594">
    <property type="entry name" value="HATPase_dom"/>
</dbReference>
<evidence type="ECO:0000256" key="3">
    <source>
        <dbReference type="ARBA" id="ARBA00022553"/>
    </source>
</evidence>
<dbReference type="PANTHER" id="PTHR43304:SF1">
    <property type="entry name" value="PAC DOMAIN-CONTAINING PROTEIN"/>
    <property type="match status" value="1"/>
</dbReference>
<dbReference type="Pfam" id="PF08448">
    <property type="entry name" value="PAS_4"/>
    <property type="match status" value="1"/>
</dbReference>
<dbReference type="PROSITE" id="PS50113">
    <property type="entry name" value="PAC"/>
    <property type="match status" value="3"/>
</dbReference>
<gene>
    <name evidence="9" type="ORF">FGU65_04910</name>
</gene>
<dbReference type="Proteomes" id="UP001168338">
    <property type="component" value="Unassembled WGS sequence"/>
</dbReference>
<dbReference type="SMART" id="SM00086">
    <property type="entry name" value="PAC"/>
    <property type="match status" value="2"/>
</dbReference>
<dbReference type="EC" id="2.7.13.3" evidence="2"/>
<dbReference type="Gene3D" id="3.30.450.20">
    <property type="entry name" value="PAS domain"/>
    <property type="match status" value="4"/>
</dbReference>
<feature type="domain" description="PAS" evidence="7">
    <location>
        <begin position="27"/>
        <end position="64"/>
    </location>
</feature>
<dbReference type="SUPFAM" id="SSF55785">
    <property type="entry name" value="PYP-like sensor domain (PAS domain)"/>
    <property type="match status" value="4"/>
</dbReference>
<dbReference type="CDD" id="cd00075">
    <property type="entry name" value="HATPase"/>
    <property type="match status" value="1"/>
</dbReference>
<feature type="domain" description="PAC" evidence="8">
    <location>
        <begin position="464"/>
        <end position="517"/>
    </location>
</feature>
<dbReference type="PRINTS" id="PR00344">
    <property type="entry name" value="BCTRLSENSOR"/>
</dbReference>
<dbReference type="InterPro" id="IPR005467">
    <property type="entry name" value="His_kinase_dom"/>
</dbReference>
<dbReference type="Gene3D" id="3.30.565.10">
    <property type="entry name" value="Histidine kinase-like ATPase, C-terminal domain"/>
    <property type="match status" value="1"/>
</dbReference>
<comment type="caution">
    <text evidence="9">The sequence shown here is derived from an EMBL/GenBank/DDBJ whole genome shotgun (WGS) entry which is preliminary data.</text>
</comment>
<evidence type="ECO:0000259" key="8">
    <source>
        <dbReference type="PROSITE" id="PS50113"/>
    </source>
</evidence>
<dbReference type="InterPro" id="IPR035965">
    <property type="entry name" value="PAS-like_dom_sf"/>
</dbReference>
<dbReference type="InterPro" id="IPR000700">
    <property type="entry name" value="PAS-assoc_C"/>
</dbReference>
<sequence length="739" mass="82756">MRFIAGWYHSMKSPSLLSPELLSASAVLDALSEGALLIDQNNRVLLVNRTLERLLGIDRDAVCGSDADQFVRRYLDEACTERITQQESTDTACTIRPAYGREQQVLITTSVMQDEPFRSMRLVRFRESPGQKRADEGVRQSETLQRSVAANFPGAIYVFDHDLLFVVAAGQALGQIGWSRESLEGRRVQDLDEETARILEPRYRRVLAGETLEFETPYHGRTFLSRYVPVTSDRGTVELGMVIALDITGRKQAEDALRESGERLRAVLENSLDAAYRRNLVTDRYDYMSPVIEQILGFTPEEMGAMDIDEVLNRIHPDDRAPAEEEIAHAIAAGQGTLEYRFRTKDGEYRWLADHFTVTRDAEGRPLFRGGVVRDITRRKQVEETLRESQERLALALDAAHLAPWTIDLITGTVAPSEALAELFGVSDPGALQTRAGWRACVLEEDRPRIQPAIEEAVASGGEYRVEFRIRRPADGAVRWIASQGLVSRDKLGRAHRLIGVAADVTESKSAEEERARLYTDLENAHREANLYLDILTHDMGNATNVPGIYADLLIEELDGPEKEHARRLKAGIDRSTEILRNVATIRKIYEGRAPLEPIDVDRAIRAGIAHLQHIRIHCRNIHREVCADALLPEVFANLIGNAVKYGGPDVRVTVRAREQNGEVLISVEDTGPGVPDEVKGKLFTRFERGMAKGKGQGLGLFIVRTLVERYGGRVWVDDRVRGRPEAGAAFRFTLRKAA</sequence>
<keyword evidence="3" id="KW-0597">Phosphoprotein</keyword>
<dbReference type="InterPro" id="IPR000014">
    <property type="entry name" value="PAS"/>
</dbReference>
<dbReference type="SMART" id="SM00387">
    <property type="entry name" value="HATPase_c"/>
    <property type="match status" value="1"/>
</dbReference>
<dbReference type="InterPro" id="IPR013767">
    <property type="entry name" value="PAS_fold"/>
</dbReference>
<keyword evidence="5" id="KW-0418">Kinase</keyword>
<evidence type="ECO:0000256" key="2">
    <source>
        <dbReference type="ARBA" id="ARBA00012438"/>
    </source>
</evidence>
<dbReference type="EMBL" id="VCYH01000003">
    <property type="protein sequence ID" value="MDN7024235.1"/>
    <property type="molecule type" value="Genomic_DNA"/>
</dbReference>
<dbReference type="PROSITE" id="PS50112">
    <property type="entry name" value="PAS"/>
    <property type="match status" value="2"/>
</dbReference>
<comment type="catalytic activity">
    <reaction evidence="1">
        <text>ATP + protein L-histidine = ADP + protein N-phospho-L-histidine.</text>
        <dbReference type="EC" id="2.7.13.3"/>
    </reaction>
</comment>
<dbReference type="InterPro" id="IPR013655">
    <property type="entry name" value="PAS_fold_3"/>
</dbReference>
<feature type="domain" description="Histidine kinase" evidence="6">
    <location>
        <begin position="632"/>
        <end position="739"/>
    </location>
</feature>
<dbReference type="SUPFAM" id="SSF55874">
    <property type="entry name" value="ATPase domain of HSP90 chaperone/DNA topoisomerase II/histidine kinase"/>
    <property type="match status" value="1"/>
</dbReference>
<dbReference type="SMART" id="SM00091">
    <property type="entry name" value="PAS"/>
    <property type="match status" value="4"/>
</dbReference>
<evidence type="ECO:0000259" key="6">
    <source>
        <dbReference type="PROSITE" id="PS50109"/>
    </source>
</evidence>
<name>A0ABT8M8I2_9EURY</name>
<dbReference type="InterPro" id="IPR036890">
    <property type="entry name" value="HATPase_C_sf"/>
</dbReference>
<evidence type="ECO:0000256" key="5">
    <source>
        <dbReference type="ARBA" id="ARBA00022777"/>
    </source>
</evidence>
<feature type="domain" description="PAC" evidence="8">
    <location>
        <begin position="336"/>
        <end position="388"/>
    </location>
</feature>
<dbReference type="RefSeq" id="WP_301663335.1">
    <property type="nucleotide sequence ID" value="NZ_VCYH01000003.1"/>
</dbReference>
<dbReference type="Pfam" id="PF08447">
    <property type="entry name" value="PAS_3"/>
    <property type="match status" value="2"/>
</dbReference>
<dbReference type="Pfam" id="PF02518">
    <property type="entry name" value="HATPase_c"/>
    <property type="match status" value="1"/>
</dbReference>
<feature type="domain" description="PAS" evidence="7">
    <location>
        <begin position="260"/>
        <end position="334"/>
    </location>
</feature>
<proteinExistence type="predicted"/>
<evidence type="ECO:0000259" key="7">
    <source>
        <dbReference type="PROSITE" id="PS50112"/>
    </source>
</evidence>
<keyword evidence="10" id="KW-1185">Reference proteome</keyword>
<keyword evidence="4" id="KW-0808">Transferase</keyword>
<dbReference type="NCBIfam" id="TIGR00229">
    <property type="entry name" value="sensory_box"/>
    <property type="match status" value="4"/>
</dbReference>
<evidence type="ECO:0000256" key="4">
    <source>
        <dbReference type="ARBA" id="ARBA00022679"/>
    </source>
</evidence>
<dbReference type="CDD" id="cd00130">
    <property type="entry name" value="PAS"/>
    <property type="match status" value="3"/>
</dbReference>
<dbReference type="Gene3D" id="2.10.70.100">
    <property type="match status" value="1"/>
</dbReference>
<evidence type="ECO:0000256" key="1">
    <source>
        <dbReference type="ARBA" id="ARBA00000085"/>
    </source>
</evidence>
<organism evidence="9 10">
    <name type="scientific">Methanoculleus frigidifontis</name>
    <dbReference type="NCBI Taxonomy" id="2584085"/>
    <lineage>
        <taxon>Archaea</taxon>
        <taxon>Methanobacteriati</taxon>
        <taxon>Methanobacteriota</taxon>
        <taxon>Stenosarchaea group</taxon>
        <taxon>Methanomicrobia</taxon>
        <taxon>Methanomicrobiales</taxon>
        <taxon>Methanomicrobiaceae</taxon>
        <taxon>Methanoculleus</taxon>
    </lineage>
</organism>
<dbReference type="PANTHER" id="PTHR43304">
    <property type="entry name" value="PHYTOCHROME-LIKE PROTEIN CPH1"/>
    <property type="match status" value="1"/>
</dbReference>
<evidence type="ECO:0000313" key="10">
    <source>
        <dbReference type="Proteomes" id="UP001168338"/>
    </source>
</evidence>
<dbReference type="InterPro" id="IPR013656">
    <property type="entry name" value="PAS_4"/>
</dbReference>
<dbReference type="InterPro" id="IPR004358">
    <property type="entry name" value="Sig_transdc_His_kin-like_C"/>
</dbReference>